<dbReference type="SUPFAM" id="SSF52540">
    <property type="entry name" value="P-loop containing nucleoside triphosphate hydrolases"/>
    <property type="match status" value="1"/>
</dbReference>
<dbReference type="InterPro" id="IPR027417">
    <property type="entry name" value="P-loop_NTPase"/>
</dbReference>
<evidence type="ECO:0000256" key="1">
    <source>
        <dbReference type="ARBA" id="ARBA00004496"/>
    </source>
</evidence>
<comment type="caution">
    <text evidence="10">The sequence shown here is derived from an EMBL/GenBank/DDBJ whole genome shotgun (WGS) entry which is preliminary data.</text>
</comment>
<feature type="domain" description="GTP-eEF1A C-terminal" evidence="9">
    <location>
        <begin position="503"/>
        <end position="603"/>
    </location>
</feature>
<evidence type="ECO:0000256" key="7">
    <source>
        <dbReference type="SAM" id="MobiDB-lite"/>
    </source>
</evidence>
<evidence type="ECO:0000256" key="6">
    <source>
        <dbReference type="ARBA" id="ARBA00023134"/>
    </source>
</evidence>
<dbReference type="CDD" id="cd16267">
    <property type="entry name" value="HBS1-like_II"/>
    <property type="match status" value="1"/>
</dbReference>
<dbReference type="FunFam" id="2.40.30.10:FF:000020">
    <property type="entry name" value="Translation elongation factor EF-1"/>
    <property type="match status" value="1"/>
</dbReference>
<dbReference type="GO" id="GO:0005525">
    <property type="term" value="F:GTP binding"/>
    <property type="evidence" value="ECO:0007669"/>
    <property type="project" value="UniProtKB-KW"/>
</dbReference>
<organism evidence="10 11">
    <name type="scientific">Blomia tropicalis</name>
    <name type="common">Mite</name>
    <dbReference type="NCBI Taxonomy" id="40697"/>
    <lineage>
        <taxon>Eukaryota</taxon>
        <taxon>Metazoa</taxon>
        <taxon>Ecdysozoa</taxon>
        <taxon>Arthropoda</taxon>
        <taxon>Chelicerata</taxon>
        <taxon>Arachnida</taxon>
        <taxon>Acari</taxon>
        <taxon>Acariformes</taxon>
        <taxon>Sarcoptiformes</taxon>
        <taxon>Astigmata</taxon>
        <taxon>Glycyphagoidea</taxon>
        <taxon>Echimyopodidae</taxon>
        <taxon>Blomia</taxon>
    </lineage>
</organism>
<feature type="domain" description="Tr-type G" evidence="8">
    <location>
        <begin position="276"/>
        <end position="339"/>
    </location>
</feature>
<dbReference type="EMBL" id="JAPWDV010000003">
    <property type="protein sequence ID" value="KAJ6218501.1"/>
    <property type="molecule type" value="Genomic_DNA"/>
</dbReference>
<dbReference type="Pfam" id="PF22594">
    <property type="entry name" value="GTP-eEF1A_C"/>
    <property type="match status" value="1"/>
</dbReference>
<dbReference type="AlphaFoldDB" id="A0A9Q0RMH7"/>
<evidence type="ECO:0000256" key="2">
    <source>
        <dbReference type="ARBA" id="ARBA00007249"/>
    </source>
</evidence>
<dbReference type="SUPFAM" id="SSF109732">
    <property type="entry name" value="HBS1-like domain"/>
    <property type="match status" value="1"/>
</dbReference>
<feature type="compositionally biased region" description="Polar residues" evidence="7">
    <location>
        <begin position="194"/>
        <end position="228"/>
    </location>
</feature>
<dbReference type="Gene3D" id="2.40.30.10">
    <property type="entry name" value="Translation factors"/>
    <property type="match status" value="2"/>
</dbReference>
<keyword evidence="11" id="KW-1185">Reference proteome</keyword>
<dbReference type="Proteomes" id="UP001142055">
    <property type="component" value="Chromosome 3"/>
</dbReference>
<gene>
    <name evidence="10" type="ORF">RDWZM_009658</name>
</gene>
<evidence type="ECO:0000256" key="4">
    <source>
        <dbReference type="ARBA" id="ARBA00022553"/>
    </source>
</evidence>
<keyword evidence="3" id="KW-0963">Cytoplasm</keyword>
<dbReference type="SUPFAM" id="SSF50447">
    <property type="entry name" value="Translation proteins"/>
    <property type="match status" value="1"/>
</dbReference>
<dbReference type="InterPro" id="IPR054696">
    <property type="entry name" value="GTP-eEF1A_C"/>
</dbReference>
<dbReference type="CDD" id="cd04093">
    <property type="entry name" value="HBS1_C_III"/>
    <property type="match status" value="1"/>
</dbReference>
<dbReference type="InterPro" id="IPR050100">
    <property type="entry name" value="TRAFAC_GTPase_members"/>
</dbReference>
<reference evidence="10" key="1">
    <citation type="submission" date="2022-12" db="EMBL/GenBank/DDBJ databases">
        <title>Genome assemblies of Blomia tropicalis.</title>
        <authorList>
            <person name="Cui Y."/>
        </authorList>
    </citation>
    <scope>NUCLEOTIDE SEQUENCE</scope>
    <source>
        <tissue evidence="10">Adult mites</tissue>
    </source>
</reference>
<dbReference type="Pfam" id="PF00009">
    <property type="entry name" value="GTP_EFTU"/>
    <property type="match status" value="1"/>
</dbReference>
<proteinExistence type="inferred from homology"/>
<name>A0A9Q0RMH7_BLOTA</name>
<accession>A0A9Q0RMH7</accession>
<keyword evidence="5" id="KW-0547">Nucleotide-binding</keyword>
<evidence type="ECO:0008006" key="12">
    <source>
        <dbReference type="Google" id="ProtNLM"/>
    </source>
</evidence>
<dbReference type="Gene3D" id="3.40.50.300">
    <property type="entry name" value="P-loop containing nucleotide triphosphate hydrolases"/>
    <property type="match status" value="2"/>
</dbReference>
<dbReference type="Gene3D" id="1.10.8.10">
    <property type="entry name" value="DNA helicase RuvA subunit, C-terminal domain"/>
    <property type="match status" value="1"/>
</dbReference>
<evidence type="ECO:0000259" key="9">
    <source>
        <dbReference type="Pfam" id="PF22594"/>
    </source>
</evidence>
<dbReference type="PANTHER" id="PTHR23115">
    <property type="entry name" value="TRANSLATION FACTOR"/>
    <property type="match status" value="1"/>
</dbReference>
<sequence>MARHRNIRSLDYQEEYNEYYDDYSRSIEEDSCISPRTASQYLLGNESEVSPTIKEAQLEKIEENEPADITLIDAKTYSCLEIIQDVVGDTIPEEDIVATIKKVNYDSEKALDLLLNRSKPTTVTSSFEKNITKGLNHHNREICLSKLFLTITSNNGNDEQNSVDFNHYNFRKYIKDFLLKSMILYQNSISNRDTNTATKASSSITTNVPPVRNNSKNDLAKLSISSDINRTKKPPTEKVEKAESPFSTPKLYKNIKSRSSDEILNIYQQKRLNGKQNLNLVIVGHVDAGKSTIMGHLLALMGMVSKKSMHKNEVDARKAGKASFMYAWVLDETEEERTRERYLEIVEKLRKFLKQVGFKDNNVHFIPCSGLTGDNLVKTSTNIKFNWYKGSTLIDIVDKFVPNERPVTKPFRMSINDIYKGQTSGICIAGKIDSGFVETNQKVLIRPLNEIASIKNIFNDDQSISEAFAGDVLTLNIQTSEGSELSIGNVLCDISKPCTMASKFEARIVIFSNIEHPITKGFSSIIYSVCLQEVARISKLISIIDKSNEVLKRNPRILLKNNNAIVEFTTSKPICIESYVEFKEYGRFIFRSGNSTVGAGIVTKVLS</sequence>
<dbReference type="InterPro" id="IPR000795">
    <property type="entry name" value="T_Tr_GTP-bd_dom"/>
</dbReference>
<protein>
    <recommendedName>
        <fullName evidence="12">HBS1-like protein</fullName>
    </recommendedName>
</protein>
<dbReference type="GO" id="GO:0005737">
    <property type="term" value="C:cytoplasm"/>
    <property type="evidence" value="ECO:0007669"/>
    <property type="project" value="UniProtKB-SubCell"/>
</dbReference>
<feature type="region of interest" description="Disordered" evidence="7">
    <location>
        <begin position="194"/>
        <end position="245"/>
    </location>
</feature>
<evidence type="ECO:0000256" key="3">
    <source>
        <dbReference type="ARBA" id="ARBA00022490"/>
    </source>
</evidence>
<keyword evidence="4" id="KW-0597">Phosphoprotein</keyword>
<dbReference type="InterPro" id="IPR009000">
    <property type="entry name" value="Transl_B-barrel_sf"/>
</dbReference>
<evidence type="ECO:0000313" key="10">
    <source>
        <dbReference type="EMBL" id="KAJ6218501.1"/>
    </source>
</evidence>
<keyword evidence="6" id="KW-0342">GTP-binding</keyword>
<evidence type="ECO:0000259" key="8">
    <source>
        <dbReference type="Pfam" id="PF00009"/>
    </source>
</evidence>
<comment type="similarity">
    <text evidence="2">Belongs to the TRAFAC class translation factor GTPase superfamily. Classic translation factor GTPase family. EF-Tu/EF-1A subfamily.</text>
</comment>
<comment type="subcellular location">
    <subcellularLocation>
        <location evidence="1">Cytoplasm</location>
    </subcellularLocation>
</comment>
<evidence type="ECO:0000256" key="5">
    <source>
        <dbReference type="ARBA" id="ARBA00022741"/>
    </source>
</evidence>
<dbReference type="InterPro" id="IPR009001">
    <property type="entry name" value="Transl_elong_EF1A/Init_IF2_C"/>
</dbReference>
<dbReference type="SUPFAM" id="SSF50465">
    <property type="entry name" value="EF-Tu/eEF-1alpha/eIF2-gamma C-terminal domain"/>
    <property type="match status" value="1"/>
</dbReference>
<dbReference type="InterPro" id="IPR037189">
    <property type="entry name" value="HBS1-like_N_sf"/>
</dbReference>
<dbReference type="GO" id="GO:0003924">
    <property type="term" value="F:GTPase activity"/>
    <property type="evidence" value="ECO:0007669"/>
    <property type="project" value="InterPro"/>
</dbReference>
<dbReference type="OMA" id="FCICGRI"/>
<feature type="compositionally biased region" description="Basic and acidic residues" evidence="7">
    <location>
        <begin position="234"/>
        <end position="243"/>
    </location>
</feature>
<evidence type="ECO:0000313" key="11">
    <source>
        <dbReference type="Proteomes" id="UP001142055"/>
    </source>
</evidence>